<keyword evidence="4" id="KW-1185">Reference proteome</keyword>
<proteinExistence type="predicted"/>
<dbReference type="GeneID" id="20354091"/>
<evidence type="ECO:0000313" key="2">
    <source>
        <dbReference type="EMBL" id="EJT68803.1"/>
    </source>
</evidence>
<dbReference type="VEuPathDB" id="FungiDB:GGTG_13633"/>
<reference evidence="3" key="4">
    <citation type="journal article" date="2015" name="G3 (Bethesda)">
        <title>Genome sequences of three phytopathogenic species of the Magnaporthaceae family of fungi.</title>
        <authorList>
            <person name="Okagaki L.H."/>
            <person name="Nunes C.C."/>
            <person name="Sailsbery J."/>
            <person name="Clay B."/>
            <person name="Brown D."/>
            <person name="John T."/>
            <person name="Oh Y."/>
            <person name="Young N."/>
            <person name="Fitzgerald M."/>
            <person name="Haas B.J."/>
            <person name="Zeng Q."/>
            <person name="Young S."/>
            <person name="Adiconis X."/>
            <person name="Fan L."/>
            <person name="Levin J.Z."/>
            <person name="Mitchell T.K."/>
            <person name="Okubara P.A."/>
            <person name="Farman M.L."/>
            <person name="Kohn L.M."/>
            <person name="Birren B."/>
            <person name="Ma L.-J."/>
            <person name="Dean R.A."/>
        </authorList>
    </citation>
    <scope>NUCLEOTIDE SEQUENCE</scope>
    <source>
        <strain evidence="3">R3-111a-1</strain>
    </source>
</reference>
<dbReference type="Proteomes" id="UP000006039">
    <property type="component" value="Unassembled WGS sequence"/>
</dbReference>
<feature type="signal peptide" evidence="1">
    <location>
        <begin position="1"/>
        <end position="26"/>
    </location>
</feature>
<organism evidence="2">
    <name type="scientific">Gaeumannomyces tritici (strain R3-111a-1)</name>
    <name type="common">Wheat and barley take-all root rot fungus</name>
    <name type="synonym">Gaeumannomyces graminis var. tritici</name>
    <dbReference type="NCBI Taxonomy" id="644352"/>
    <lineage>
        <taxon>Eukaryota</taxon>
        <taxon>Fungi</taxon>
        <taxon>Dikarya</taxon>
        <taxon>Ascomycota</taxon>
        <taxon>Pezizomycotina</taxon>
        <taxon>Sordariomycetes</taxon>
        <taxon>Sordariomycetidae</taxon>
        <taxon>Magnaporthales</taxon>
        <taxon>Magnaporthaceae</taxon>
        <taxon>Gaeumannomyces</taxon>
    </lineage>
</organism>
<dbReference type="EMBL" id="GL385418">
    <property type="protein sequence ID" value="EJT68803.1"/>
    <property type="molecule type" value="Genomic_DNA"/>
</dbReference>
<dbReference type="EnsemblFungi" id="EJT68803">
    <property type="protein sequence ID" value="EJT68803"/>
    <property type="gene ID" value="GGTG_13633"/>
</dbReference>
<dbReference type="AlphaFoldDB" id="J8QKQ7"/>
<sequence>MAGPGWWKCGPGCVLVACRLAGFAGGLPSTVKCEYPARLCGSCWGRLAARGVQKSWRGDTGPRVAVTTWQLGRAAGRIPVLQATTEWSGGSGL</sequence>
<evidence type="ECO:0008006" key="5">
    <source>
        <dbReference type="Google" id="ProtNLM"/>
    </source>
</evidence>
<reference evidence="3" key="5">
    <citation type="submission" date="2018-04" db="UniProtKB">
        <authorList>
            <consortium name="EnsemblFungi"/>
        </authorList>
    </citation>
    <scope>IDENTIFICATION</scope>
    <source>
        <strain evidence="3">R3-111a-1</strain>
    </source>
</reference>
<evidence type="ECO:0000313" key="4">
    <source>
        <dbReference type="Proteomes" id="UP000006039"/>
    </source>
</evidence>
<keyword evidence="1" id="KW-0732">Signal</keyword>
<gene>
    <name evidence="3" type="primary">20354091</name>
    <name evidence="2" type="ORF">GGTG_13633</name>
</gene>
<evidence type="ECO:0000256" key="1">
    <source>
        <dbReference type="SAM" id="SignalP"/>
    </source>
</evidence>
<reference evidence="4" key="1">
    <citation type="submission" date="2010-07" db="EMBL/GenBank/DDBJ databases">
        <title>The genome sequence of Gaeumannomyces graminis var. tritici strain R3-111a-1.</title>
        <authorList>
            <consortium name="The Broad Institute Genome Sequencing Platform"/>
            <person name="Ma L.-J."/>
            <person name="Dead R."/>
            <person name="Young S."/>
            <person name="Zeng Q."/>
            <person name="Koehrsen M."/>
            <person name="Alvarado L."/>
            <person name="Berlin A."/>
            <person name="Chapman S.B."/>
            <person name="Chen Z."/>
            <person name="Freedman E."/>
            <person name="Gellesch M."/>
            <person name="Goldberg J."/>
            <person name="Griggs A."/>
            <person name="Gujja S."/>
            <person name="Heilman E.R."/>
            <person name="Heiman D."/>
            <person name="Hepburn T."/>
            <person name="Howarth C."/>
            <person name="Jen D."/>
            <person name="Larson L."/>
            <person name="Mehta T."/>
            <person name="Neiman D."/>
            <person name="Pearson M."/>
            <person name="Roberts A."/>
            <person name="Saif S."/>
            <person name="Shea T."/>
            <person name="Shenoy N."/>
            <person name="Sisk P."/>
            <person name="Stolte C."/>
            <person name="Sykes S."/>
            <person name="Walk T."/>
            <person name="White J."/>
            <person name="Yandava C."/>
            <person name="Haas B."/>
            <person name="Nusbaum C."/>
            <person name="Birren B."/>
        </authorList>
    </citation>
    <scope>NUCLEOTIDE SEQUENCE [LARGE SCALE GENOMIC DNA]</scope>
    <source>
        <strain evidence="4">R3-111a-1</strain>
    </source>
</reference>
<reference evidence="2" key="3">
    <citation type="submission" date="2010-09" db="EMBL/GenBank/DDBJ databases">
        <title>Annotation of Gaeumannomyces graminis var. tritici R3-111a-1.</title>
        <authorList>
            <consortium name="The Broad Institute Genome Sequencing Platform"/>
            <person name="Ma L.-J."/>
            <person name="Dead R."/>
            <person name="Young S.K."/>
            <person name="Zeng Q."/>
            <person name="Gargeya S."/>
            <person name="Fitzgerald M."/>
            <person name="Haas B."/>
            <person name="Abouelleil A."/>
            <person name="Alvarado L."/>
            <person name="Arachchi H.M."/>
            <person name="Berlin A."/>
            <person name="Brown A."/>
            <person name="Chapman S.B."/>
            <person name="Chen Z."/>
            <person name="Dunbar C."/>
            <person name="Freedman E."/>
            <person name="Gearin G."/>
            <person name="Gellesch M."/>
            <person name="Goldberg J."/>
            <person name="Griggs A."/>
            <person name="Gujja S."/>
            <person name="Heiman D."/>
            <person name="Howarth C."/>
            <person name="Larson L."/>
            <person name="Lui A."/>
            <person name="MacDonald P.J.P."/>
            <person name="Mehta T."/>
            <person name="Montmayeur A."/>
            <person name="Murphy C."/>
            <person name="Neiman D."/>
            <person name="Pearson M."/>
            <person name="Priest M."/>
            <person name="Roberts A."/>
            <person name="Saif S."/>
            <person name="Shea T."/>
            <person name="Shenoy N."/>
            <person name="Sisk P."/>
            <person name="Stolte C."/>
            <person name="Sykes S."/>
            <person name="Yandava C."/>
            <person name="Wortman J."/>
            <person name="Nusbaum C."/>
            <person name="Birren B."/>
        </authorList>
    </citation>
    <scope>NUCLEOTIDE SEQUENCE</scope>
    <source>
        <strain evidence="2">R3-111a-1</strain>
    </source>
</reference>
<name>J8QKQ7_GAET3</name>
<accession>J8QKQ7</accession>
<feature type="non-terminal residue" evidence="2">
    <location>
        <position position="93"/>
    </location>
</feature>
<feature type="chain" id="PRO_5003814798" description="Secreted protein" evidence="1">
    <location>
        <begin position="27"/>
        <end position="93"/>
    </location>
</feature>
<evidence type="ECO:0000313" key="3">
    <source>
        <dbReference type="EnsemblFungi" id="EJT68803"/>
    </source>
</evidence>
<reference evidence="2" key="2">
    <citation type="submission" date="2010-07" db="EMBL/GenBank/DDBJ databases">
        <authorList>
            <consortium name="The Broad Institute Genome Sequencing Platform"/>
            <consortium name="Broad Institute Genome Sequencing Center for Infectious Disease"/>
            <person name="Ma L.-J."/>
            <person name="Dead R."/>
            <person name="Young S."/>
            <person name="Zeng Q."/>
            <person name="Koehrsen M."/>
            <person name="Alvarado L."/>
            <person name="Berlin A."/>
            <person name="Chapman S.B."/>
            <person name="Chen Z."/>
            <person name="Freedman E."/>
            <person name="Gellesch M."/>
            <person name="Goldberg J."/>
            <person name="Griggs A."/>
            <person name="Gujja S."/>
            <person name="Heilman E.R."/>
            <person name="Heiman D."/>
            <person name="Hepburn T."/>
            <person name="Howarth C."/>
            <person name="Jen D."/>
            <person name="Larson L."/>
            <person name="Mehta T."/>
            <person name="Neiman D."/>
            <person name="Pearson M."/>
            <person name="Roberts A."/>
            <person name="Saif S."/>
            <person name="Shea T."/>
            <person name="Shenoy N."/>
            <person name="Sisk P."/>
            <person name="Stolte C."/>
            <person name="Sykes S."/>
            <person name="Walk T."/>
            <person name="White J."/>
            <person name="Yandava C."/>
            <person name="Haas B."/>
            <person name="Nusbaum C."/>
            <person name="Birren B."/>
        </authorList>
    </citation>
    <scope>NUCLEOTIDE SEQUENCE</scope>
    <source>
        <strain evidence="2">R3-111a-1</strain>
    </source>
</reference>
<dbReference type="RefSeq" id="XP_009229814.1">
    <property type="nucleotide sequence ID" value="XM_009231550.1"/>
</dbReference>
<protein>
    <recommendedName>
        <fullName evidence="5">Secreted protein</fullName>
    </recommendedName>
</protein>